<name>A0A6M0H672_9CLOT</name>
<evidence type="ECO:0000313" key="14">
    <source>
        <dbReference type="Proteomes" id="UP000481872"/>
    </source>
</evidence>
<evidence type="ECO:0000256" key="5">
    <source>
        <dbReference type="ARBA" id="ARBA00022679"/>
    </source>
</evidence>
<dbReference type="InterPro" id="IPR050351">
    <property type="entry name" value="BphY/WalK/GraS-like"/>
</dbReference>
<reference evidence="13 14" key="1">
    <citation type="submission" date="2020-02" db="EMBL/GenBank/DDBJ databases">
        <title>Genome assembly of a novel Clostridium senegalense strain.</title>
        <authorList>
            <person name="Gupta T.B."/>
            <person name="Jauregui R."/>
            <person name="Maclean P."/>
            <person name="Nawarathana A."/>
            <person name="Brightwell G."/>
        </authorList>
    </citation>
    <scope>NUCLEOTIDE SEQUENCE [LARGE SCALE GENOMIC DNA]</scope>
    <source>
        <strain evidence="13 14">AGRFS4</strain>
    </source>
</reference>
<evidence type="ECO:0000256" key="3">
    <source>
        <dbReference type="ARBA" id="ARBA00012438"/>
    </source>
</evidence>
<keyword evidence="4" id="KW-1003">Cell membrane</keyword>
<evidence type="ECO:0000256" key="11">
    <source>
        <dbReference type="SAM" id="Phobius"/>
    </source>
</evidence>
<dbReference type="GO" id="GO:0005886">
    <property type="term" value="C:plasma membrane"/>
    <property type="evidence" value="ECO:0007669"/>
    <property type="project" value="UniProtKB-SubCell"/>
</dbReference>
<dbReference type="InterPro" id="IPR005467">
    <property type="entry name" value="His_kinase_dom"/>
</dbReference>
<evidence type="ECO:0000256" key="2">
    <source>
        <dbReference type="ARBA" id="ARBA00004651"/>
    </source>
</evidence>
<dbReference type="Proteomes" id="UP000481872">
    <property type="component" value="Unassembled WGS sequence"/>
</dbReference>
<dbReference type="PRINTS" id="PR00344">
    <property type="entry name" value="BCTRLSENSOR"/>
</dbReference>
<dbReference type="InterPro" id="IPR003594">
    <property type="entry name" value="HATPase_dom"/>
</dbReference>
<keyword evidence="5" id="KW-0808">Transferase</keyword>
<feature type="transmembrane region" description="Helical" evidence="11">
    <location>
        <begin position="20"/>
        <end position="40"/>
    </location>
</feature>
<comment type="caution">
    <text evidence="13">The sequence shown here is derived from an EMBL/GenBank/DDBJ whole genome shotgun (WGS) entry which is preliminary data.</text>
</comment>
<accession>A0A6M0H672</accession>
<dbReference type="PROSITE" id="PS50109">
    <property type="entry name" value="HIS_KIN"/>
    <property type="match status" value="1"/>
</dbReference>
<evidence type="ECO:0000256" key="10">
    <source>
        <dbReference type="ARBA" id="ARBA00023136"/>
    </source>
</evidence>
<keyword evidence="7 13" id="KW-0418">Kinase</keyword>
<dbReference type="GO" id="GO:0000155">
    <property type="term" value="F:phosphorelay sensor kinase activity"/>
    <property type="evidence" value="ECO:0007669"/>
    <property type="project" value="TreeGrafter"/>
</dbReference>
<evidence type="ECO:0000256" key="7">
    <source>
        <dbReference type="ARBA" id="ARBA00022777"/>
    </source>
</evidence>
<dbReference type="SMART" id="SM00387">
    <property type="entry name" value="HATPase_c"/>
    <property type="match status" value="1"/>
</dbReference>
<evidence type="ECO:0000259" key="12">
    <source>
        <dbReference type="PROSITE" id="PS50109"/>
    </source>
</evidence>
<dbReference type="AlphaFoldDB" id="A0A6M0H672"/>
<feature type="domain" description="Histidine kinase" evidence="12">
    <location>
        <begin position="132"/>
        <end position="335"/>
    </location>
</feature>
<dbReference type="PANTHER" id="PTHR45453:SF2">
    <property type="entry name" value="HISTIDINE KINASE"/>
    <property type="match status" value="1"/>
</dbReference>
<dbReference type="InterPro" id="IPR036890">
    <property type="entry name" value="HATPase_C_sf"/>
</dbReference>
<dbReference type="GO" id="GO:0016036">
    <property type="term" value="P:cellular response to phosphate starvation"/>
    <property type="evidence" value="ECO:0007669"/>
    <property type="project" value="TreeGrafter"/>
</dbReference>
<dbReference type="EC" id="2.7.13.3" evidence="3"/>
<evidence type="ECO:0000256" key="4">
    <source>
        <dbReference type="ARBA" id="ARBA00022475"/>
    </source>
</evidence>
<evidence type="ECO:0000256" key="9">
    <source>
        <dbReference type="ARBA" id="ARBA00023012"/>
    </source>
</evidence>
<keyword evidence="9" id="KW-0902">Two-component regulatory system</keyword>
<protein>
    <recommendedName>
        <fullName evidence="3">histidine kinase</fullName>
        <ecNumber evidence="3">2.7.13.3</ecNumber>
    </recommendedName>
</protein>
<dbReference type="PANTHER" id="PTHR45453">
    <property type="entry name" value="PHOSPHATE REGULON SENSOR PROTEIN PHOR"/>
    <property type="match status" value="1"/>
</dbReference>
<keyword evidence="6 11" id="KW-0812">Transmembrane</keyword>
<evidence type="ECO:0000313" key="13">
    <source>
        <dbReference type="EMBL" id="NEU05361.1"/>
    </source>
</evidence>
<feature type="transmembrane region" description="Helical" evidence="11">
    <location>
        <begin position="46"/>
        <end position="67"/>
    </location>
</feature>
<proteinExistence type="predicted"/>
<evidence type="ECO:0000256" key="8">
    <source>
        <dbReference type="ARBA" id="ARBA00022989"/>
    </source>
</evidence>
<keyword evidence="14" id="KW-1185">Reference proteome</keyword>
<comment type="catalytic activity">
    <reaction evidence="1">
        <text>ATP + protein L-histidine = ADP + protein N-phospho-L-histidine.</text>
        <dbReference type="EC" id="2.7.13.3"/>
    </reaction>
</comment>
<dbReference type="Gene3D" id="3.30.565.10">
    <property type="entry name" value="Histidine kinase-like ATPase, C-terminal domain"/>
    <property type="match status" value="1"/>
</dbReference>
<gene>
    <name evidence="13" type="ORF">G3M99_10950</name>
</gene>
<dbReference type="InterPro" id="IPR004358">
    <property type="entry name" value="Sig_transdc_His_kin-like_C"/>
</dbReference>
<keyword evidence="8 11" id="KW-1133">Transmembrane helix</keyword>
<organism evidence="13 14">
    <name type="scientific">Clostridium senegalense</name>
    <dbReference type="NCBI Taxonomy" id="1465809"/>
    <lineage>
        <taxon>Bacteria</taxon>
        <taxon>Bacillati</taxon>
        <taxon>Bacillota</taxon>
        <taxon>Clostridia</taxon>
        <taxon>Eubacteriales</taxon>
        <taxon>Clostridiaceae</taxon>
        <taxon>Clostridium</taxon>
    </lineage>
</organism>
<dbReference type="Pfam" id="PF02518">
    <property type="entry name" value="HATPase_c"/>
    <property type="match status" value="1"/>
</dbReference>
<dbReference type="GO" id="GO:0004721">
    <property type="term" value="F:phosphoprotein phosphatase activity"/>
    <property type="evidence" value="ECO:0007669"/>
    <property type="project" value="TreeGrafter"/>
</dbReference>
<evidence type="ECO:0000256" key="6">
    <source>
        <dbReference type="ARBA" id="ARBA00022692"/>
    </source>
</evidence>
<dbReference type="SUPFAM" id="SSF55874">
    <property type="entry name" value="ATPase domain of HSP90 chaperone/DNA topoisomerase II/histidine kinase"/>
    <property type="match status" value="1"/>
</dbReference>
<keyword evidence="10 11" id="KW-0472">Membrane</keyword>
<sequence length="339" mass="39349">MSYGKKTFLCILISYIKDHIKIIFIYSIFIMIFIAVFSLYSLKLEAIVYSFLLSCTVAIIFIVYDFIKYYKKHNQLYVLKKQITISLEKMPLAKNLIEKNYQNILVELYNNKIEMNSKADMKRTEMMDYYNLWAHQIKTPISAMRLLLQMEKSEGNKELLAELFKIEQYVEMVLGYLKIENASSDLVLKNCDLSKIIKQAVRKHANTFIRKNISLEFNEINCTVLTDEKWLVFVIEQILSNALKYTNEGKIAIYMHKSNEKILIIEDTGIGIAKEDLPRIFENGYTGYNGRMDKKATGIGLYLCKKILNKLSHKIIITSEIGGGTTVKIDLFSAKTMFE</sequence>
<evidence type="ECO:0000256" key="1">
    <source>
        <dbReference type="ARBA" id="ARBA00000085"/>
    </source>
</evidence>
<comment type="subcellular location">
    <subcellularLocation>
        <location evidence="2">Cell membrane</location>
        <topology evidence="2">Multi-pass membrane protein</topology>
    </subcellularLocation>
</comment>
<dbReference type="EMBL" id="JAAGPU010000019">
    <property type="protein sequence ID" value="NEU05361.1"/>
    <property type="molecule type" value="Genomic_DNA"/>
</dbReference>